<dbReference type="EMBL" id="JAMZIH010002251">
    <property type="protein sequence ID" value="KAJ1677569.1"/>
    <property type="molecule type" value="Genomic_DNA"/>
</dbReference>
<organism evidence="1 2">
    <name type="scientific">Spiromyces aspiralis</name>
    <dbReference type="NCBI Taxonomy" id="68401"/>
    <lineage>
        <taxon>Eukaryota</taxon>
        <taxon>Fungi</taxon>
        <taxon>Fungi incertae sedis</taxon>
        <taxon>Zoopagomycota</taxon>
        <taxon>Kickxellomycotina</taxon>
        <taxon>Kickxellomycetes</taxon>
        <taxon>Kickxellales</taxon>
        <taxon>Kickxellaceae</taxon>
        <taxon>Spiromyces</taxon>
    </lineage>
</organism>
<sequence length="65" mass="7575">MLEKKPEKVIEKAVSGMLPKNRLRKQRLERLLVFPSSEHPYAANIYKQYDTKIPLPAQPILDKTN</sequence>
<dbReference type="Proteomes" id="UP001145114">
    <property type="component" value="Unassembled WGS sequence"/>
</dbReference>
<evidence type="ECO:0000313" key="1">
    <source>
        <dbReference type="EMBL" id="KAJ1677569.1"/>
    </source>
</evidence>
<name>A0ACC1HT95_9FUNG</name>
<protein>
    <submittedName>
        <fullName evidence="1">54S ribosomal protein L23, mitochondrial</fullName>
    </submittedName>
</protein>
<keyword evidence="1" id="KW-0689">Ribosomal protein</keyword>
<proteinExistence type="predicted"/>
<comment type="caution">
    <text evidence="1">The sequence shown here is derived from an EMBL/GenBank/DDBJ whole genome shotgun (WGS) entry which is preliminary data.</text>
</comment>
<keyword evidence="1" id="KW-0687">Ribonucleoprotein</keyword>
<accession>A0ACC1HT95</accession>
<gene>
    <name evidence="1" type="primary">MRPL23</name>
    <name evidence="1" type="ORF">EV182_005891</name>
</gene>
<evidence type="ECO:0000313" key="2">
    <source>
        <dbReference type="Proteomes" id="UP001145114"/>
    </source>
</evidence>
<reference evidence="1" key="1">
    <citation type="submission" date="2022-06" db="EMBL/GenBank/DDBJ databases">
        <title>Phylogenomic reconstructions and comparative analyses of Kickxellomycotina fungi.</title>
        <authorList>
            <person name="Reynolds N.K."/>
            <person name="Stajich J.E."/>
            <person name="Barry K."/>
            <person name="Grigoriev I.V."/>
            <person name="Crous P."/>
            <person name="Smith M.E."/>
        </authorList>
    </citation>
    <scope>NUCLEOTIDE SEQUENCE</scope>
    <source>
        <strain evidence="1">RSA 2271</strain>
    </source>
</reference>
<keyword evidence="2" id="KW-1185">Reference proteome</keyword>